<accession>A0A7Y9LLV0</accession>
<reference evidence="1 2" key="1">
    <citation type="submission" date="2020-07" db="EMBL/GenBank/DDBJ databases">
        <title>Genomic Encyclopedia of Type Strains, Phase IV (KMG-V): Genome sequencing to study the core and pangenomes of soil and plant-associated prokaryotes.</title>
        <authorList>
            <person name="Whitman W."/>
        </authorList>
    </citation>
    <scope>NUCLEOTIDE SEQUENCE [LARGE SCALE GENOMIC DNA]</scope>
    <source>
        <strain evidence="1 2">SAS40</strain>
    </source>
</reference>
<name>A0A7Y9LLV0_9BURK</name>
<comment type="caution">
    <text evidence="1">The sequence shown here is derived from an EMBL/GenBank/DDBJ whole genome shotgun (WGS) entry which is preliminary data.</text>
</comment>
<evidence type="ECO:0000313" key="1">
    <source>
        <dbReference type="EMBL" id="NYE82952.1"/>
    </source>
</evidence>
<proteinExistence type="predicted"/>
<dbReference type="RefSeq" id="WP_179586236.1">
    <property type="nucleotide sequence ID" value="NZ_JACBYR010000001.1"/>
</dbReference>
<evidence type="ECO:0000313" key="2">
    <source>
        <dbReference type="Proteomes" id="UP000542125"/>
    </source>
</evidence>
<organism evidence="1 2">
    <name type="scientific">Pigmentiphaga litoralis</name>
    <dbReference type="NCBI Taxonomy" id="516702"/>
    <lineage>
        <taxon>Bacteria</taxon>
        <taxon>Pseudomonadati</taxon>
        <taxon>Pseudomonadota</taxon>
        <taxon>Betaproteobacteria</taxon>
        <taxon>Burkholderiales</taxon>
        <taxon>Alcaligenaceae</taxon>
        <taxon>Pigmentiphaga</taxon>
    </lineage>
</organism>
<sequence>MPIDRKKLVCFVVALKSPDGAWHGCALNEDKAWLQPLDTDLWGAGEKAGVFCSKPSEELLRAAAQGLAISEPVEVRAHRLFHASDSDESASVLSRKVLR</sequence>
<dbReference type="Proteomes" id="UP000542125">
    <property type="component" value="Unassembled WGS sequence"/>
</dbReference>
<protein>
    <submittedName>
        <fullName evidence="1">Uncharacterized protein</fullName>
    </submittedName>
</protein>
<gene>
    <name evidence="1" type="ORF">FHW18_002223</name>
</gene>
<keyword evidence="2" id="KW-1185">Reference proteome</keyword>
<dbReference type="EMBL" id="JACBYR010000001">
    <property type="protein sequence ID" value="NYE82952.1"/>
    <property type="molecule type" value="Genomic_DNA"/>
</dbReference>
<dbReference type="AlphaFoldDB" id="A0A7Y9LLV0"/>